<dbReference type="InterPro" id="IPR005467">
    <property type="entry name" value="His_kinase_dom"/>
</dbReference>
<dbReference type="Gene3D" id="3.30.565.10">
    <property type="entry name" value="Histidine kinase-like ATPase, C-terminal domain"/>
    <property type="match status" value="1"/>
</dbReference>
<dbReference type="SUPFAM" id="SSF158472">
    <property type="entry name" value="HAMP domain-like"/>
    <property type="match status" value="1"/>
</dbReference>
<dbReference type="GO" id="GO:0004721">
    <property type="term" value="F:phosphoprotein phosphatase activity"/>
    <property type="evidence" value="ECO:0007669"/>
    <property type="project" value="TreeGrafter"/>
</dbReference>
<dbReference type="Pfam" id="PF00512">
    <property type="entry name" value="HisKA"/>
    <property type="match status" value="1"/>
</dbReference>
<keyword evidence="4" id="KW-0597">Phosphoprotein</keyword>
<comment type="catalytic activity">
    <reaction evidence="1">
        <text>ATP + protein L-histidine = ADP + protein N-phospho-L-histidine.</text>
        <dbReference type="EC" id="2.7.13.3"/>
    </reaction>
</comment>
<dbReference type="Proteomes" id="UP000636888">
    <property type="component" value="Unassembled WGS sequence"/>
</dbReference>
<dbReference type="InterPro" id="IPR050351">
    <property type="entry name" value="BphY/WalK/GraS-like"/>
</dbReference>
<evidence type="ECO:0000259" key="11">
    <source>
        <dbReference type="PROSITE" id="PS50885"/>
    </source>
</evidence>
<protein>
    <recommendedName>
        <fullName evidence="3">histidine kinase</fullName>
        <ecNumber evidence="3">2.7.13.3</ecNumber>
    </recommendedName>
</protein>
<dbReference type="CDD" id="cd06225">
    <property type="entry name" value="HAMP"/>
    <property type="match status" value="1"/>
</dbReference>
<keyword evidence="9" id="KW-1133">Transmembrane helix</keyword>
<feature type="domain" description="Histidine kinase" evidence="10">
    <location>
        <begin position="142"/>
        <end position="354"/>
    </location>
</feature>
<evidence type="ECO:0000256" key="5">
    <source>
        <dbReference type="ARBA" id="ARBA00022679"/>
    </source>
</evidence>
<evidence type="ECO:0000256" key="8">
    <source>
        <dbReference type="ARBA" id="ARBA00023136"/>
    </source>
</evidence>
<accession>A0A8J7IRS9</accession>
<dbReference type="PANTHER" id="PTHR45453">
    <property type="entry name" value="PHOSPHATE REGULON SENSOR PROTEIN PHOR"/>
    <property type="match status" value="1"/>
</dbReference>
<dbReference type="PROSITE" id="PS50885">
    <property type="entry name" value="HAMP"/>
    <property type="match status" value="1"/>
</dbReference>
<keyword evidence="6" id="KW-0418">Kinase</keyword>
<dbReference type="InterPro" id="IPR003594">
    <property type="entry name" value="HATPase_dom"/>
</dbReference>
<dbReference type="SUPFAM" id="SSF47384">
    <property type="entry name" value="Homodimeric domain of signal transducing histidine kinase"/>
    <property type="match status" value="1"/>
</dbReference>
<organism evidence="12 13">
    <name type="scientific">Geomesophilobacter sediminis</name>
    <dbReference type="NCBI Taxonomy" id="2798584"/>
    <lineage>
        <taxon>Bacteria</taxon>
        <taxon>Pseudomonadati</taxon>
        <taxon>Thermodesulfobacteriota</taxon>
        <taxon>Desulfuromonadia</taxon>
        <taxon>Geobacterales</taxon>
        <taxon>Geobacteraceae</taxon>
        <taxon>Geomesophilobacter</taxon>
    </lineage>
</organism>
<dbReference type="Pfam" id="PF00672">
    <property type="entry name" value="HAMP"/>
    <property type="match status" value="1"/>
</dbReference>
<feature type="domain" description="HAMP" evidence="11">
    <location>
        <begin position="82"/>
        <end position="134"/>
    </location>
</feature>
<reference evidence="12" key="1">
    <citation type="submission" date="2020-12" db="EMBL/GenBank/DDBJ databases">
        <title>Geomonas sp. Red875, isolated from river sediment.</title>
        <authorList>
            <person name="Xu Z."/>
            <person name="Zhang Z."/>
            <person name="Masuda Y."/>
            <person name="Itoh H."/>
            <person name="Senoo K."/>
        </authorList>
    </citation>
    <scope>NUCLEOTIDE SEQUENCE</scope>
    <source>
        <strain evidence="12">Red875</strain>
    </source>
</reference>
<dbReference type="InterPro" id="IPR036097">
    <property type="entry name" value="HisK_dim/P_sf"/>
</dbReference>
<dbReference type="GO" id="GO:0016036">
    <property type="term" value="P:cellular response to phosphate starvation"/>
    <property type="evidence" value="ECO:0007669"/>
    <property type="project" value="TreeGrafter"/>
</dbReference>
<dbReference type="InterPro" id="IPR003660">
    <property type="entry name" value="HAMP_dom"/>
</dbReference>
<evidence type="ECO:0000256" key="3">
    <source>
        <dbReference type="ARBA" id="ARBA00012438"/>
    </source>
</evidence>
<dbReference type="Gene3D" id="6.10.340.10">
    <property type="match status" value="1"/>
</dbReference>
<keyword evidence="9" id="KW-0812">Transmembrane</keyword>
<evidence type="ECO:0000313" key="12">
    <source>
        <dbReference type="EMBL" id="MBJ6725764.1"/>
    </source>
</evidence>
<evidence type="ECO:0000256" key="9">
    <source>
        <dbReference type="SAM" id="Phobius"/>
    </source>
</evidence>
<feature type="transmembrane region" description="Helical" evidence="9">
    <location>
        <begin position="61"/>
        <end position="81"/>
    </location>
</feature>
<dbReference type="SMART" id="SM00388">
    <property type="entry name" value="HisKA"/>
    <property type="match status" value="1"/>
</dbReference>
<dbReference type="FunFam" id="1.10.287.130:FF:000001">
    <property type="entry name" value="Two-component sensor histidine kinase"/>
    <property type="match status" value="1"/>
</dbReference>
<dbReference type="SMART" id="SM00304">
    <property type="entry name" value="HAMP"/>
    <property type="match status" value="1"/>
</dbReference>
<keyword evidence="7" id="KW-0902">Two-component regulatory system</keyword>
<evidence type="ECO:0000313" key="13">
    <source>
        <dbReference type="Proteomes" id="UP000636888"/>
    </source>
</evidence>
<gene>
    <name evidence="12" type="ORF">JFN93_13675</name>
</gene>
<dbReference type="PANTHER" id="PTHR45453:SF1">
    <property type="entry name" value="PHOSPHATE REGULON SENSOR PROTEIN PHOR"/>
    <property type="match status" value="1"/>
</dbReference>
<comment type="caution">
    <text evidence="12">The sequence shown here is derived from an EMBL/GenBank/DDBJ whole genome shotgun (WGS) entry which is preliminary data.</text>
</comment>
<dbReference type="SMART" id="SM00387">
    <property type="entry name" value="HATPase_c"/>
    <property type="match status" value="1"/>
</dbReference>
<evidence type="ECO:0000256" key="7">
    <source>
        <dbReference type="ARBA" id="ARBA00023012"/>
    </source>
</evidence>
<dbReference type="AlphaFoldDB" id="A0A8J7IRS9"/>
<dbReference type="EMBL" id="JAEMHM010000010">
    <property type="protein sequence ID" value="MBJ6725764.1"/>
    <property type="molecule type" value="Genomic_DNA"/>
</dbReference>
<dbReference type="EC" id="2.7.13.3" evidence="3"/>
<dbReference type="PROSITE" id="PS50109">
    <property type="entry name" value="HIS_KIN"/>
    <property type="match status" value="1"/>
</dbReference>
<dbReference type="PRINTS" id="PR00344">
    <property type="entry name" value="BCTRLSENSOR"/>
</dbReference>
<dbReference type="RefSeq" id="WP_199384653.1">
    <property type="nucleotide sequence ID" value="NZ_JAEMHM010000010.1"/>
</dbReference>
<dbReference type="InterPro" id="IPR036890">
    <property type="entry name" value="HATPase_C_sf"/>
</dbReference>
<keyword evidence="13" id="KW-1185">Reference proteome</keyword>
<dbReference type="InterPro" id="IPR004358">
    <property type="entry name" value="Sig_transdc_His_kin-like_C"/>
</dbReference>
<dbReference type="InterPro" id="IPR003661">
    <property type="entry name" value="HisK_dim/P_dom"/>
</dbReference>
<evidence type="ECO:0000256" key="4">
    <source>
        <dbReference type="ARBA" id="ARBA00022553"/>
    </source>
</evidence>
<dbReference type="Gene3D" id="1.10.287.130">
    <property type="match status" value="1"/>
</dbReference>
<evidence type="ECO:0000256" key="2">
    <source>
        <dbReference type="ARBA" id="ARBA00004370"/>
    </source>
</evidence>
<sequence>MRQRLLWQLLISHLLLVLLLMFLGLWSTIRDASEQYTKAVAIAPDLAADAHALFLEQIRTYVIRTALLGAVVSAILSYLLIRWALRPLSQMATVTRQLAEGNFSERVDVVSRYEAGRLATEFNRMADNLEKVERLRKNMVADIAHELRTPLTNLRGYLEGLSDSVIQPTEKTFRMLEQEVLRLVHLVEDLQQLARADAARAFLALREVSLHQLLRQIMDLYRPNFEQKGMRVDWRLEPGTELVSADQDKLMQAIRNLVDNAWKYSPEEGTVTIITAPCDDGVKTTFINRGGAISQEDIPFVFERFFRGDRSRSRDAGGAGIGLAIVKELIEAHGGSVGASSNGDGTRVWFVLPR</sequence>
<comment type="subcellular location">
    <subcellularLocation>
        <location evidence="2">Membrane</location>
    </subcellularLocation>
</comment>
<dbReference type="GO" id="GO:0005886">
    <property type="term" value="C:plasma membrane"/>
    <property type="evidence" value="ECO:0007669"/>
    <property type="project" value="TreeGrafter"/>
</dbReference>
<evidence type="ECO:0000256" key="6">
    <source>
        <dbReference type="ARBA" id="ARBA00022777"/>
    </source>
</evidence>
<dbReference type="GO" id="GO:0000155">
    <property type="term" value="F:phosphorelay sensor kinase activity"/>
    <property type="evidence" value="ECO:0007669"/>
    <property type="project" value="InterPro"/>
</dbReference>
<dbReference type="SUPFAM" id="SSF55874">
    <property type="entry name" value="ATPase domain of HSP90 chaperone/DNA topoisomerase II/histidine kinase"/>
    <property type="match status" value="1"/>
</dbReference>
<dbReference type="Pfam" id="PF02518">
    <property type="entry name" value="HATPase_c"/>
    <property type="match status" value="1"/>
</dbReference>
<dbReference type="FunFam" id="3.30.565.10:FF:000006">
    <property type="entry name" value="Sensor histidine kinase WalK"/>
    <property type="match status" value="1"/>
</dbReference>
<name>A0A8J7IRS9_9BACT</name>
<proteinExistence type="predicted"/>
<keyword evidence="5" id="KW-0808">Transferase</keyword>
<evidence type="ECO:0000256" key="1">
    <source>
        <dbReference type="ARBA" id="ARBA00000085"/>
    </source>
</evidence>
<feature type="transmembrane region" description="Helical" evidence="9">
    <location>
        <begin position="7"/>
        <end position="29"/>
    </location>
</feature>
<keyword evidence="8 9" id="KW-0472">Membrane</keyword>
<evidence type="ECO:0000259" key="10">
    <source>
        <dbReference type="PROSITE" id="PS50109"/>
    </source>
</evidence>
<dbReference type="CDD" id="cd00082">
    <property type="entry name" value="HisKA"/>
    <property type="match status" value="1"/>
</dbReference>